<dbReference type="PATRIC" id="fig|389348.3.peg.1582"/>
<dbReference type="RefSeq" id="WP_059061185.1">
    <property type="nucleotide sequence ID" value="NZ_LN879502.1"/>
</dbReference>
<evidence type="ECO:0000256" key="1">
    <source>
        <dbReference type="SAM" id="Phobius"/>
    </source>
</evidence>
<organism evidence="3 4">
    <name type="scientific">Candidatus Protochlamydia naegleriophila</name>
    <dbReference type="NCBI Taxonomy" id="389348"/>
    <lineage>
        <taxon>Bacteria</taxon>
        <taxon>Pseudomonadati</taxon>
        <taxon>Chlamydiota</taxon>
        <taxon>Chlamydiia</taxon>
        <taxon>Parachlamydiales</taxon>
        <taxon>Parachlamydiaceae</taxon>
        <taxon>Candidatus Protochlamydia</taxon>
    </lineage>
</organism>
<keyword evidence="1" id="KW-0472">Membrane</keyword>
<keyword evidence="4" id="KW-1185">Reference proteome</keyword>
<dbReference type="InParanoid" id="A0A0U5JEK8"/>
<reference evidence="4" key="1">
    <citation type="submission" date="2015-09" db="EMBL/GenBank/DDBJ databases">
        <authorList>
            <person name="Bertelli C."/>
        </authorList>
    </citation>
    <scope>NUCLEOTIDE SEQUENCE [LARGE SCALE GENOMIC DNA]</scope>
    <source>
        <strain evidence="4">KNic</strain>
    </source>
</reference>
<name>A0A0U5JEK8_9BACT</name>
<keyword evidence="1" id="KW-1133">Transmembrane helix</keyword>
<accession>A0A0U5JEK8</accession>
<dbReference type="InterPro" id="IPR025640">
    <property type="entry name" value="GYF_2"/>
</dbReference>
<dbReference type="AlphaFoldDB" id="A0A0U5JEK8"/>
<feature type="domain" description="GYF" evidence="2">
    <location>
        <begin position="5"/>
        <end position="51"/>
    </location>
</feature>
<evidence type="ECO:0000259" key="2">
    <source>
        <dbReference type="Pfam" id="PF14237"/>
    </source>
</evidence>
<keyword evidence="1" id="KW-0812">Transmembrane</keyword>
<feature type="transmembrane region" description="Helical" evidence="1">
    <location>
        <begin position="92"/>
        <end position="110"/>
    </location>
</feature>
<sequence>MKQEWYILIDGSKEGPFTPLELKADSRVTPDTLVWKPGFLEWVAIRFIPELKFIFKDEPESKPLHEDPNTQPLGSDSSEQATLIIQEDPSQFFLWILLLILILIYVFYQLHQ</sequence>
<dbReference type="STRING" id="389348.PNK_1413"/>
<evidence type="ECO:0000313" key="4">
    <source>
        <dbReference type="Proteomes" id="UP000069902"/>
    </source>
</evidence>
<proteinExistence type="predicted"/>
<gene>
    <name evidence="3" type="ORF">PNK_1413</name>
</gene>
<dbReference type="Pfam" id="PF14237">
    <property type="entry name" value="GYF_2"/>
    <property type="match status" value="1"/>
</dbReference>
<protein>
    <submittedName>
        <fullName evidence="3">Conserved hypothetical membrane protein</fullName>
    </submittedName>
</protein>
<evidence type="ECO:0000313" key="3">
    <source>
        <dbReference type="EMBL" id="CUI17026.1"/>
    </source>
</evidence>
<dbReference type="KEGG" id="pnl:PNK_1413"/>
<dbReference type="EMBL" id="LN879502">
    <property type="protein sequence ID" value="CUI17026.1"/>
    <property type="molecule type" value="Genomic_DNA"/>
</dbReference>
<dbReference type="Proteomes" id="UP000069902">
    <property type="component" value="Chromosome cPNK"/>
</dbReference>